<accession>A0ABM1NH37</accession>
<dbReference type="Pfam" id="PF00019">
    <property type="entry name" value="TGF_beta"/>
    <property type="match status" value="1"/>
</dbReference>
<evidence type="ECO:0000256" key="1">
    <source>
        <dbReference type="ARBA" id="ARBA00004613"/>
    </source>
</evidence>
<dbReference type="InterPro" id="IPR015615">
    <property type="entry name" value="TGF-beta-rel"/>
</dbReference>
<feature type="chain" id="PRO_5045906880" evidence="7">
    <location>
        <begin position="29"/>
        <end position="331"/>
    </location>
</feature>
<keyword evidence="5" id="KW-1015">Disulfide bond</keyword>
<reference evidence="10" key="1">
    <citation type="submission" date="2025-08" db="UniProtKB">
        <authorList>
            <consortium name="RefSeq"/>
        </authorList>
    </citation>
    <scope>IDENTIFICATION</scope>
    <source>
        <tissue evidence="10">Whole Larva</tissue>
    </source>
</reference>
<dbReference type="GeneID" id="108569185"/>
<evidence type="ECO:0000256" key="4">
    <source>
        <dbReference type="ARBA" id="ARBA00023030"/>
    </source>
</evidence>
<organism evidence="9 10">
    <name type="scientific">Nicrophorus vespilloides</name>
    <name type="common">Boreal carrion beetle</name>
    <dbReference type="NCBI Taxonomy" id="110193"/>
    <lineage>
        <taxon>Eukaryota</taxon>
        <taxon>Metazoa</taxon>
        <taxon>Ecdysozoa</taxon>
        <taxon>Arthropoda</taxon>
        <taxon>Hexapoda</taxon>
        <taxon>Insecta</taxon>
        <taxon>Pterygota</taxon>
        <taxon>Neoptera</taxon>
        <taxon>Endopterygota</taxon>
        <taxon>Coleoptera</taxon>
        <taxon>Polyphaga</taxon>
        <taxon>Staphyliniformia</taxon>
        <taxon>Silphidae</taxon>
        <taxon>Nicrophorinae</taxon>
        <taxon>Nicrophorus</taxon>
    </lineage>
</organism>
<evidence type="ECO:0000313" key="10">
    <source>
        <dbReference type="RefSeq" id="XP_017786137.1"/>
    </source>
</evidence>
<keyword evidence="9" id="KW-1185">Reference proteome</keyword>
<dbReference type="Gene3D" id="2.10.90.10">
    <property type="entry name" value="Cystine-knot cytokines"/>
    <property type="match status" value="1"/>
</dbReference>
<evidence type="ECO:0000259" key="8">
    <source>
        <dbReference type="PROSITE" id="PS51362"/>
    </source>
</evidence>
<keyword evidence="7" id="KW-0732">Signal</keyword>
<protein>
    <submittedName>
        <fullName evidence="10">Bone morphogenetic protein 5</fullName>
    </submittedName>
</protein>
<dbReference type="PANTHER" id="PTHR11848:SF119">
    <property type="entry name" value="TGF-BETA FAMILY PROFILE DOMAIN-CONTAINING PROTEIN"/>
    <property type="match status" value="1"/>
</dbReference>
<dbReference type="InterPro" id="IPR017948">
    <property type="entry name" value="TGFb_CS"/>
</dbReference>
<dbReference type="InterPro" id="IPR001111">
    <property type="entry name" value="TGF-b_propeptide"/>
</dbReference>
<evidence type="ECO:0000256" key="7">
    <source>
        <dbReference type="SAM" id="SignalP"/>
    </source>
</evidence>
<evidence type="ECO:0000256" key="3">
    <source>
        <dbReference type="ARBA" id="ARBA00022525"/>
    </source>
</evidence>
<dbReference type="Proteomes" id="UP000695000">
    <property type="component" value="Unplaced"/>
</dbReference>
<name>A0ABM1NH37_NICVS</name>
<dbReference type="Pfam" id="PF00688">
    <property type="entry name" value="TGFb_propeptide"/>
    <property type="match status" value="1"/>
</dbReference>
<dbReference type="InterPro" id="IPR029034">
    <property type="entry name" value="Cystine-knot_cytokine"/>
</dbReference>
<comment type="subcellular location">
    <subcellularLocation>
        <location evidence="1">Secreted</location>
    </subcellularLocation>
</comment>
<dbReference type="PROSITE" id="PS00250">
    <property type="entry name" value="TGF_BETA_1"/>
    <property type="match status" value="1"/>
</dbReference>
<feature type="domain" description="TGF-beta family profile" evidence="8">
    <location>
        <begin position="208"/>
        <end position="331"/>
    </location>
</feature>
<dbReference type="Gene3D" id="2.60.120.970">
    <property type="match status" value="1"/>
</dbReference>
<feature type="signal peptide" evidence="7">
    <location>
        <begin position="1"/>
        <end position="28"/>
    </location>
</feature>
<gene>
    <name evidence="10" type="primary">LOC108569185</name>
</gene>
<proteinExistence type="inferred from homology"/>
<dbReference type="InterPro" id="IPR001839">
    <property type="entry name" value="TGF-b_C"/>
</dbReference>
<dbReference type="SMART" id="SM00204">
    <property type="entry name" value="TGFB"/>
    <property type="match status" value="1"/>
</dbReference>
<evidence type="ECO:0000256" key="2">
    <source>
        <dbReference type="ARBA" id="ARBA00006656"/>
    </source>
</evidence>
<dbReference type="PROSITE" id="PS51362">
    <property type="entry name" value="TGF_BETA_2"/>
    <property type="match status" value="1"/>
</dbReference>
<evidence type="ECO:0000313" key="9">
    <source>
        <dbReference type="Proteomes" id="UP000695000"/>
    </source>
</evidence>
<comment type="similarity">
    <text evidence="2 6">Belongs to the TGF-beta family.</text>
</comment>
<keyword evidence="4 6" id="KW-0339">Growth factor</keyword>
<evidence type="ECO:0000256" key="5">
    <source>
        <dbReference type="ARBA" id="ARBA00023157"/>
    </source>
</evidence>
<dbReference type="PANTHER" id="PTHR11848">
    <property type="entry name" value="TGF-BETA FAMILY"/>
    <property type="match status" value="1"/>
</dbReference>
<dbReference type="SUPFAM" id="SSF57501">
    <property type="entry name" value="Cystine-knot cytokines"/>
    <property type="match status" value="1"/>
</dbReference>
<sequence>MGGLLLSKTAAWTLFFWFVLCSVKTVLAATDLDFLQDLGLESNLDVTKINVSQDEYTRMMNVYLERLTDSQQSDTIPKLITFNSERKSWRRRRDDVTRLRFPVKPSTEDVEIENAELRLLTPPIPNKSSIRVKVYQVLSPRRRRFLEERVVYPSQLGPKWCEFDVTEAVQRWMLGDRNLGLELECIECGELRPIEAALSALVLPGGSRRRRSAHYDEGRRTDCISNESRPRCCRHDMEVSFKKLKMDNILAPKSYEAGFCRGRCPLNYNHATNHSRIQNMVHKLDRKATPRACCAPSKLEPLEILRVDPHDGTKLSVDKWDNMKVLECACS</sequence>
<evidence type="ECO:0000256" key="6">
    <source>
        <dbReference type="RuleBase" id="RU000354"/>
    </source>
</evidence>
<dbReference type="RefSeq" id="XP_017786137.1">
    <property type="nucleotide sequence ID" value="XM_017930648.1"/>
</dbReference>
<keyword evidence="3" id="KW-0964">Secreted</keyword>